<organism evidence="1 2">
    <name type="scientific">Paenibacillus azoreducens</name>
    <dbReference type="NCBI Taxonomy" id="116718"/>
    <lineage>
        <taxon>Bacteria</taxon>
        <taxon>Bacillati</taxon>
        <taxon>Bacillota</taxon>
        <taxon>Bacilli</taxon>
        <taxon>Bacillales</taxon>
        <taxon>Paenibacillaceae</taxon>
        <taxon>Paenibacillus</taxon>
    </lineage>
</organism>
<evidence type="ECO:0000313" key="2">
    <source>
        <dbReference type="Proteomes" id="UP000682811"/>
    </source>
</evidence>
<sequence length="88" mass="10309">MLWDHYTRSSLYNTFEDKETLYSEALCHYKKTRDYRINLLVNSSSAKAGIRYYFDYHIASAFDENLSGSYLITKATIGLDTLMNNFVQ</sequence>
<dbReference type="EMBL" id="BORT01000007">
    <property type="protein sequence ID" value="GIO47396.1"/>
    <property type="molecule type" value="Genomic_DNA"/>
</dbReference>
<dbReference type="Gene3D" id="1.10.357.10">
    <property type="entry name" value="Tetracycline Repressor, domain 2"/>
    <property type="match status" value="1"/>
</dbReference>
<evidence type="ECO:0000313" key="1">
    <source>
        <dbReference type="EMBL" id="GIO47396.1"/>
    </source>
</evidence>
<dbReference type="AlphaFoldDB" id="A0A920CNF3"/>
<comment type="caution">
    <text evidence="1">The sequence shown here is derived from an EMBL/GenBank/DDBJ whole genome shotgun (WGS) entry which is preliminary data.</text>
</comment>
<accession>A0A920CNF3</accession>
<proteinExistence type="predicted"/>
<dbReference type="Proteomes" id="UP000682811">
    <property type="component" value="Unassembled WGS sequence"/>
</dbReference>
<reference evidence="1 2" key="1">
    <citation type="submission" date="2021-03" db="EMBL/GenBank/DDBJ databases">
        <title>Antimicrobial resistance genes in bacteria isolated from Japanese honey, and their potential for conferring macrolide and lincosamide resistance in the American foulbrood pathogen Paenibacillus larvae.</title>
        <authorList>
            <person name="Okamoto M."/>
            <person name="Kumagai M."/>
            <person name="Kanamori H."/>
            <person name="Takamatsu D."/>
        </authorList>
    </citation>
    <scope>NUCLEOTIDE SEQUENCE [LARGE SCALE GENOMIC DNA]</scope>
    <source>
        <strain evidence="1 2">J34TS1</strain>
    </source>
</reference>
<name>A0A920CNF3_9BACL</name>
<keyword evidence="2" id="KW-1185">Reference proteome</keyword>
<gene>
    <name evidence="1" type="ORF">J34TS1_21610</name>
</gene>
<protein>
    <submittedName>
        <fullName evidence="1">Uncharacterized protein</fullName>
    </submittedName>
</protein>